<dbReference type="WBParaSite" id="HDID_0000614901-mRNA-1">
    <property type="protein sequence ID" value="HDID_0000614901-mRNA-1"/>
    <property type="gene ID" value="HDID_0000614901"/>
</dbReference>
<evidence type="ECO:0000313" key="3">
    <source>
        <dbReference type="WBParaSite" id="HDID_0000614901-mRNA-1"/>
    </source>
</evidence>
<dbReference type="OrthoDB" id="6282652at2759"/>
<gene>
    <name evidence="1" type="ORF">HDID_LOCUS6147</name>
</gene>
<dbReference type="AlphaFoldDB" id="A0A0R3SMI4"/>
<dbReference type="EMBL" id="UYSG01004341">
    <property type="protein sequence ID" value="VDL58465.1"/>
    <property type="molecule type" value="Genomic_DNA"/>
</dbReference>
<reference evidence="3" key="1">
    <citation type="submission" date="2017-02" db="UniProtKB">
        <authorList>
            <consortium name="WormBaseParasite"/>
        </authorList>
    </citation>
    <scope>IDENTIFICATION</scope>
</reference>
<accession>A0A0R3SMI4</accession>
<sequence>MIKGRCTLVGLATENKISSLALRLIGFRMKFTSTISPLHSTVLLTRRSGEIGGGGGEKWQWLPYTPMNEEHDGHPLAVYFQWRVYVVGYGEIVQKMEMLDVAAGGQWTSLTFSPQRQNLNIQQ</sequence>
<reference evidence="1 2" key="2">
    <citation type="submission" date="2018-11" db="EMBL/GenBank/DDBJ databases">
        <authorList>
            <consortium name="Pathogen Informatics"/>
        </authorList>
    </citation>
    <scope>NUCLEOTIDE SEQUENCE [LARGE SCALE GENOMIC DNA]</scope>
</reference>
<dbReference type="Proteomes" id="UP000274504">
    <property type="component" value="Unassembled WGS sequence"/>
</dbReference>
<protein>
    <submittedName>
        <fullName evidence="3">F-box protein</fullName>
    </submittedName>
</protein>
<organism evidence="3">
    <name type="scientific">Hymenolepis diminuta</name>
    <name type="common">Rat tapeworm</name>
    <dbReference type="NCBI Taxonomy" id="6216"/>
    <lineage>
        <taxon>Eukaryota</taxon>
        <taxon>Metazoa</taxon>
        <taxon>Spiralia</taxon>
        <taxon>Lophotrochozoa</taxon>
        <taxon>Platyhelminthes</taxon>
        <taxon>Cestoda</taxon>
        <taxon>Eucestoda</taxon>
        <taxon>Cyclophyllidea</taxon>
        <taxon>Hymenolepididae</taxon>
        <taxon>Hymenolepis</taxon>
    </lineage>
</organism>
<evidence type="ECO:0000313" key="1">
    <source>
        <dbReference type="EMBL" id="VDL58465.1"/>
    </source>
</evidence>
<proteinExistence type="predicted"/>
<evidence type="ECO:0000313" key="2">
    <source>
        <dbReference type="Proteomes" id="UP000274504"/>
    </source>
</evidence>
<name>A0A0R3SMI4_HYMDI</name>